<protein>
    <submittedName>
        <fullName evidence="1">Uncharacterized protein</fullName>
    </submittedName>
</protein>
<keyword evidence="2" id="KW-1185">Reference proteome</keyword>
<dbReference type="OrthoDB" id="1758144at2"/>
<proteinExistence type="predicted"/>
<dbReference type="KEGG" id="eac:EAL2_c11240"/>
<dbReference type="AlphaFoldDB" id="W8TJM0"/>
<name>W8TJM0_PEPAC</name>
<dbReference type="STRING" id="1286171.EAL2_c11240"/>
<dbReference type="eggNOG" id="ENOG5032WEA">
    <property type="taxonomic scope" value="Bacteria"/>
</dbReference>
<dbReference type="RefSeq" id="WP_025435426.1">
    <property type="nucleotide sequence ID" value="NZ_CP007452.1"/>
</dbReference>
<dbReference type="Proteomes" id="UP000019591">
    <property type="component" value="Chromosome"/>
</dbReference>
<dbReference type="PATRIC" id="fig|1286171.3.peg.1075"/>
<sequence>MQHIGRKIYYDKATGNIILDTGERTGSVISTTIDQDVTSYVTLSSRNRDSFDVIELEYGEYVNDFMSCNGYRVNPETKAIEFSYQDPDTPETPPVYQQPLSEQMAELKARQSATEIAIAQMLGM</sequence>
<organism evidence="1 2">
    <name type="scientific">Peptoclostridium acidaminophilum DSM 3953</name>
    <dbReference type="NCBI Taxonomy" id="1286171"/>
    <lineage>
        <taxon>Bacteria</taxon>
        <taxon>Bacillati</taxon>
        <taxon>Bacillota</taxon>
        <taxon>Clostridia</taxon>
        <taxon>Peptostreptococcales</taxon>
        <taxon>Peptoclostridiaceae</taxon>
        <taxon>Peptoclostridium</taxon>
    </lineage>
</organism>
<evidence type="ECO:0000313" key="1">
    <source>
        <dbReference type="EMBL" id="AHM56422.1"/>
    </source>
</evidence>
<gene>
    <name evidence="1" type="ORF">EAL2_c11240</name>
</gene>
<evidence type="ECO:0000313" key="2">
    <source>
        <dbReference type="Proteomes" id="UP000019591"/>
    </source>
</evidence>
<dbReference type="HOGENOM" id="CLU_148608_1_0_9"/>
<reference evidence="1 2" key="1">
    <citation type="journal article" date="2014" name="Genome Announc.">
        <title>Complete Genome Sequence of Amino Acid-Utilizing Eubacterium acidaminophilum al-2 (DSM 3953).</title>
        <authorList>
            <person name="Poehlein A."/>
            <person name="Andreesen J.R."/>
            <person name="Daniel R."/>
        </authorList>
    </citation>
    <scope>NUCLEOTIDE SEQUENCE [LARGE SCALE GENOMIC DNA]</scope>
    <source>
        <strain evidence="1 2">DSM 3953</strain>
    </source>
</reference>
<accession>W8TJM0</accession>
<dbReference type="EMBL" id="CP007452">
    <property type="protein sequence ID" value="AHM56422.1"/>
    <property type="molecule type" value="Genomic_DNA"/>
</dbReference>